<dbReference type="EMBL" id="ML121579">
    <property type="protein sequence ID" value="RPB20008.1"/>
    <property type="molecule type" value="Genomic_DNA"/>
</dbReference>
<dbReference type="InParanoid" id="A0A3N4LE82"/>
<proteinExistence type="predicted"/>
<dbReference type="AlphaFoldDB" id="A0A3N4LE82"/>
<feature type="compositionally biased region" description="Basic and acidic residues" evidence="1">
    <location>
        <begin position="423"/>
        <end position="436"/>
    </location>
</feature>
<feature type="compositionally biased region" description="Basic and acidic residues" evidence="1">
    <location>
        <begin position="447"/>
        <end position="458"/>
    </location>
</feature>
<feature type="region of interest" description="Disordered" evidence="1">
    <location>
        <begin position="184"/>
        <end position="213"/>
    </location>
</feature>
<feature type="compositionally biased region" description="Basic and acidic residues" evidence="1">
    <location>
        <begin position="188"/>
        <end position="197"/>
    </location>
</feature>
<protein>
    <submittedName>
        <fullName evidence="2">Uncharacterized protein</fullName>
    </submittedName>
</protein>
<feature type="compositionally biased region" description="Basic and acidic residues" evidence="1">
    <location>
        <begin position="394"/>
        <end position="409"/>
    </location>
</feature>
<reference evidence="2 3" key="1">
    <citation type="journal article" date="2018" name="Nat. Ecol. Evol.">
        <title>Pezizomycetes genomes reveal the molecular basis of ectomycorrhizal truffle lifestyle.</title>
        <authorList>
            <person name="Murat C."/>
            <person name="Payen T."/>
            <person name="Noel B."/>
            <person name="Kuo A."/>
            <person name="Morin E."/>
            <person name="Chen J."/>
            <person name="Kohler A."/>
            <person name="Krizsan K."/>
            <person name="Balestrini R."/>
            <person name="Da Silva C."/>
            <person name="Montanini B."/>
            <person name="Hainaut M."/>
            <person name="Levati E."/>
            <person name="Barry K.W."/>
            <person name="Belfiori B."/>
            <person name="Cichocki N."/>
            <person name="Clum A."/>
            <person name="Dockter R.B."/>
            <person name="Fauchery L."/>
            <person name="Guy J."/>
            <person name="Iotti M."/>
            <person name="Le Tacon F."/>
            <person name="Lindquist E.A."/>
            <person name="Lipzen A."/>
            <person name="Malagnac F."/>
            <person name="Mello A."/>
            <person name="Molinier V."/>
            <person name="Miyauchi S."/>
            <person name="Poulain J."/>
            <person name="Riccioni C."/>
            <person name="Rubini A."/>
            <person name="Sitrit Y."/>
            <person name="Splivallo R."/>
            <person name="Traeger S."/>
            <person name="Wang M."/>
            <person name="Zifcakova L."/>
            <person name="Wipf D."/>
            <person name="Zambonelli A."/>
            <person name="Paolocci F."/>
            <person name="Nowrousian M."/>
            <person name="Ottonello S."/>
            <person name="Baldrian P."/>
            <person name="Spatafora J.W."/>
            <person name="Henrissat B."/>
            <person name="Nagy L.G."/>
            <person name="Aury J.M."/>
            <person name="Wincker P."/>
            <person name="Grigoriev I.V."/>
            <person name="Bonfante P."/>
            <person name="Martin F.M."/>
        </authorList>
    </citation>
    <scope>NUCLEOTIDE SEQUENCE [LARGE SCALE GENOMIC DNA]</scope>
    <source>
        <strain evidence="2 3">ATCC MYA-4762</strain>
    </source>
</reference>
<dbReference type="Proteomes" id="UP000267821">
    <property type="component" value="Unassembled WGS sequence"/>
</dbReference>
<evidence type="ECO:0000313" key="3">
    <source>
        <dbReference type="Proteomes" id="UP000267821"/>
    </source>
</evidence>
<dbReference type="OrthoDB" id="76567at2759"/>
<evidence type="ECO:0000256" key="1">
    <source>
        <dbReference type="SAM" id="MobiDB-lite"/>
    </source>
</evidence>
<gene>
    <name evidence="2" type="ORF">L211DRAFT_852718</name>
</gene>
<evidence type="ECO:0000313" key="2">
    <source>
        <dbReference type="EMBL" id="RPB20008.1"/>
    </source>
</evidence>
<feature type="region of interest" description="Disordered" evidence="1">
    <location>
        <begin position="373"/>
        <end position="410"/>
    </location>
</feature>
<organism evidence="2 3">
    <name type="scientific">Terfezia boudieri ATCC MYA-4762</name>
    <dbReference type="NCBI Taxonomy" id="1051890"/>
    <lineage>
        <taxon>Eukaryota</taxon>
        <taxon>Fungi</taxon>
        <taxon>Dikarya</taxon>
        <taxon>Ascomycota</taxon>
        <taxon>Pezizomycotina</taxon>
        <taxon>Pezizomycetes</taxon>
        <taxon>Pezizales</taxon>
        <taxon>Pezizaceae</taxon>
        <taxon>Terfezia</taxon>
    </lineage>
</organism>
<name>A0A3N4LE82_9PEZI</name>
<sequence length="458" mass="51742">MCDLTVPRLREMLQFQSQDYIIPYVSRAQFEAWQDTWPDLTNDKDRENYWLRYTHTYVPVGDGSITAPGLIIKYFRNFEGYSSDLSPDSSKTPDMAILPTASDFPTFTVEVGFTEQWPLLLEDARLFLTGTGGTTKFVVLIKLSEEVPTGEYTNRLTGEKVKCWKAKENQFQWPLPVLVIEEDQESTQADHEKETEVPRLPTPPTPPDRADIGDKQVLDILQASLTTYFVSAHLSGILLPPLLSPLSATLYLYRRREPSSEGTADSNGDVDPAIFCQSKIPFMEFDKVVTDATFTLNLSDLYTGALDELEFVDLPEPARDGIKNESVITYDLAILVEDILNARPRMAKKRAGQRSRKVLEAWHAGVTKEQAAAQARENSLFGEKHSRAARKRVKGEEERAEGDLRRENTQRTFVAVKKARVQEALKEMSDDSRSESSDPSEVENGDTNDKDWTEADGR</sequence>
<accession>A0A3N4LE82</accession>
<keyword evidence="3" id="KW-1185">Reference proteome</keyword>
<feature type="region of interest" description="Disordered" evidence="1">
    <location>
        <begin position="423"/>
        <end position="458"/>
    </location>
</feature>